<evidence type="ECO:0000313" key="10">
    <source>
        <dbReference type="Proteomes" id="UP000319280"/>
    </source>
</evidence>
<keyword evidence="5 8" id="KW-0812">Transmembrane</keyword>
<dbReference type="GO" id="GO:0015104">
    <property type="term" value="F:antimonite transmembrane transporter activity"/>
    <property type="evidence" value="ECO:0007669"/>
    <property type="project" value="TreeGrafter"/>
</dbReference>
<evidence type="ECO:0000256" key="2">
    <source>
        <dbReference type="ARBA" id="ARBA00010110"/>
    </source>
</evidence>
<dbReference type="GO" id="GO:0015105">
    <property type="term" value="F:arsenite transmembrane transporter activity"/>
    <property type="evidence" value="ECO:0007669"/>
    <property type="project" value="TreeGrafter"/>
</dbReference>
<feature type="transmembrane region" description="Helical" evidence="8">
    <location>
        <begin position="195"/>
        <end position="216"/>
    </location>
</feature>
<protein>
    <submittedName>
        <fullName evidence="9">Arsenic resistance protein</fullName>
    </submittedName>
</protein>
<keyword evidence="4" id="KW-1003">Cell membrane</keyword>
<dbReference type="Gene3D" id="1.20.1530.20">
    <property type="match status" value="1"/>
</dbReference>
<dbReference type="Pfam" id="PF01758">
    <property type="entry name" value="SBF"/>
    <property type="match status" value="1"/>
</dbReference>
<evidence type="ECO:0000256" key="1">
    <source>
        <dbReference type="ARBA" id="ARBA00004651"/>
    </source>
</evidence>
<organism evidence="9 10">
    <name type="scientific">Lentibacillus cibarius</name>
    <dbReference type="NCBI Taxonomy" id="2583219"/>
    <lineage>
        <taxon>Bacteria</taxon>
        <taxon>Bacillati</taxon>
        <taxon>Bacillota</taxon>
        <taxon>Bacilli</taxon>
        <taxon>Bacillales</taxon>
        <taxon>Bacillaceae</taxon>
        <taxon>Lentibacillus</taxon>
    </lineage>
</organism>
<proteinExistence type="inferred from homology"/>
<dbReference type="AlphaFoldDB" id="A0A549YIK7"/>
<dbReference type="GO" id="GO:0005886">
    <property type="term" value="C:plasma membrane"/>
    <property type="evidence" value="ECO:0007669"/>
    <property type="project" value="UniProtKB-SubCell"/>
</dbReference>
<evidence type="ECO:0000256" key="4">
    <source>
        <dbReference type="ARBA" id="ARBA00022475"/>
    </source>
</evidence>
<feature type="transmembrane region" description="Helical" evidence="8">
    <location>
        <begin position="130"/>
        <end position="150"/>
    </location>
</feature>
<evidence type="ECO:0000256" key="5">
    <source>
        <dbReference type="ARBA" id="ARBA00022692"/>
    </source>
</evidence>
<feature type="transmembrane region" description="Helical" evidence="8">
    <location>
        <begin position="266"/>
        <end position="284"/>
    </location>
</feature>
<keyword evidence="7 8" id="KW-0472">Membrane</keyword>
<reference evidence="9 10" key="1">
    <citation type="submission" date="2019-07" db="EMBL/GenBank/DDBJ databases">
        <title>Genomic analysis of Lentibacillus sp. NKC851-2.</title>
        <authorList>
            <person name="Oh Y.J."/>
        </authorList>
    </citation>
    <scope>NUCLEOTIDE SEQUENCE [LARGE SCALE GENOMIC DNA]</scope>
    <source>
        <strain evidence="9 10">NKC851-2</strain>
    </source>
</reference>
<comment type="caution">
    <text evidence="9">The sequence shown here is derived from an EMBL/GenBank/DDBJ whole genome shotgun (WGS) entry which is preliminary data.</text>
</comment>
<dbReference type="EMBL" id="VJMZ01000001">
    <property type="protein sequence ID" value="TRM11715.1"/>
    <property type="molecule type" value="Genomic_DNA"/>
</dbReference>
<dbReference type="GO" id="GO:0015297">
    <property type="term" value="F:antiporter activity"/>
    <property type="evidence" value="ECO:0007669"/>
    <property type="project" value="InterPro"/>
</dbReference>
<comment type="similarity">
    <text evidence="2">Belongs to the arsenical resistance-3 (ACR3) (TC 2.A.59) family.</text>
</comment>
<evidence type="ECO:0000313" key="9">
    <source>
        <dbReference type="EMBL" id="TRM11715.1"/>
    </source>
</evidence>
<dbReference type="InterPro" id="IPR002657">
    <property type="entry name" value="BilAc:Na_symport/Acr3"/>
</dbReference>
<feature type="transmembrane region" description="Helical" evidence="8">
    <location>
        <begin position="39"/>
        <end position="57"/>
    </location>
</feature>
<dbReference type="PANTHER" id="PTHR43057:SF1">
    <property type="entry name" value="ARSENICAL-RESISTANCE PROTEIN 3"/>
    <property type="match status" value="1"/>
</dbReference>
<accession>A0A549YIK7</accession>
<feature type="transmembrane region" description="Helical" evidence="8">
    <location>
        <begin position="290"/>
        <end position="315"/>
    </location>
</feature>
<keyword evidence="6 8" id="KW-1133">Transmembrane helix</keyword>
<dbReference type="InterPro" id="IPR038770">
    <property type="entry name" value="Na+/solute_symporter_sf"/>
</dbReference>
<evidence type="ECO:0000256" key="7">
    <source>
        <dbReference type="ARBA" id="ARBA00023136"/>
    </source>
</evidence>
<dbReference type="Proteomes" id="UP000319280">
    <property type="component" value="Unassembled WGS sequence"/>
</dbReference>
<evidence type="ECO:0000256" key="8">
    <source>
        <dbReference type="SAM" id="Phobius"/>
    </source>
</evidence>
<gene>
    <name evidence="9" type="ORF">FH966_08480</name>
</gene>
<evidence type="ECO:0000256" key="3">
    <source>
        <dbReference type="ARBA" id="ARBA00022448"/>
    </source>
</evidence>
<dbReference type="InterPro" id="IPR004706">
    <property type="entry name" value="Arsenical-R_Acr3"/>
</dbReference>
<keyword evidence="10" id="KW-1185">Reference proteome</keyword>
<dbReference type="PANTHER" id="PTHR43057">
    <property type="entry name" value="ARSENITE EFFLUX TRANSPORTER"/>
    <property type="match status" value="1"/>
</dbReference>
<comment type="subcellular location">
    <subcellularLocation>
        <location evidence="1">Cell membrane</location>
        <topology evidence="1">Multi-pass membrane protein</topology>
    </subcellularLocation>
</comment>
<feature type="transmembrane region" description="Helical" evidence="8">
    <location>
        <begin position="162"/>
        <end position="183"/>
    </location>
</feature>
<evidence type="ECO:0000256" key="6">
    <source>
        <dbReference type="ARBA" id="ARBA00022989"/>
    </source>
</evidence>
<feature type="transmembrane region" description="Helical" evidence="8">
    <location>
        <begin position="69"/>
        <end position="92"/>
    </location>
</feature>
<feature type="transmembrane region" description="Helical" evidence="8">
    <location>
        <begin position="98"/>
        <end position="118"/>
    </location>
</feature>
<name>A0A549YIK7_9BACI</name>
<feature type="transmembrane region" description="Helical" evidence="8">
    <location>
        <begin position="228"/>
        <end position="246"/>
    </location>
</feature>
<keyword evidence="3" id="KW-0813">Transport</keyword>
<sequence>MVITTNLFEKLYTLIIFLAVIIGIGIGQVELIKDSAERFIVPLLVAMLYITFLQIPIEEIKKAFKNIKFTYTSVIINFVWTPILAWLLAMVFLGDNPALYIGFIMLMVTPCTDWYLIFTGIAKGNVALSTAILPLNLILQVILLPIYLLIFGGTTGVIELGFLVESILIVLFIPLVLAVLTKMILRNKEQLRENLISNLSVLPIIFLSLAIVAMFASQGQLLLDNLDLMWQITIPILLFFTINFFVGQKVGQLMRFPNSDRTSLSLTTLARNSPIALAIAMTAFPDQPLIALTLVIGPLLELPILAIISQLLLFISNRRST</sequence>
<feature type="transmembrane region" description="Helical" evidence="8">
    <location>
        <begin position="12"/>
        <end position="33"/>
    </location>
</feature>